<sequence length="108" mass="11826">MEKASLYFLKLAIFALLISAMVPVFGEGQMVIEEVVLEKSKMINRDEEVTAVTPKVTVVKNITCAELNQMCNHDNSGQPVCCDGLVCSMNSNTSVNGYCTCRSLPQTM</sequence>
<dbReference type="AlphaFoldDB" id="A0A7C9D591"/>
<dbReference type="EMBL" id="GISG01088296">
    <property type="protein sequence ID" value="MBA4633762.1"/>
    <property type="molecule type" value="Transcribed_RNA"/>
</dbReference>
<proteinExistence type="predicted"/>
<accession>A0A7C9D591</accession>
<feature type="signal peptide" evidence="1">
    <location>
        <begin position="1"/>
        <end position="28"/>
    </location>
</feature>
<keyword evidence="1" id="KW-0732">Signal</keyword>
<reference evidence="2" key="2">
    <citation type="submission" date="2020-07" db="EMBL/GenBank/DDBJ databases">
        <authorList>
            <person name="Vera ALvarez R."/>
            <person name="Arias-Moreno D.M."/>
            <person name="Jimenez-Jacinto V."/>
            <person name="Jimenez-Bremont J.F."/>
            <person name="Swaminathan K."/>
            <person name="Moose S.P."/>
            <person name="Guerrero-Gonzalez M.L."/>
            <person name="Marino-Ramirez L."/>
            <person name="Landsman D."/>
            <person name="Rodriguez-Kessler M."/>
            <person name="Delgado-Sanchez P."/>
        </authorList>
    </citation>
    <scope>NUCLEOTIDE SEQUENCE</scope>
    <source>
        <tissue evidence="2">Cladode</tissue>
    </source>
</reference>
<name>A0A7C9D591_OPUST</name>
<organism evidence="2">
    <name type="scientific">Opuntia streptacantha</name>
    <name type="common">Prickly pear cactus</name>
    <name type="synonym">Opuntia cardona</name>
    <dbReference type="NCBI Taxonomy" id="393608"/>
    <lineage>
        <taxon>Eukaryota</taxon>
        <taxon>Viridiplantae</taxon>
        <taxon>Streptophyta</taxon>
        <taxon>Embryophyta</taxon>
        <taxon>Tracheophyta</taxon>
        <taxon>Spermatophyta</taxon>
        <taxon>Magnoliopsida</taxon>
        <taxon>eudicotyledons</taxon>
        <taxon>Gunneridae</taxon>
        <taxon>Pentapetalae</taxon>
        <taxon>Caryophyllales</taxon>
        <taxon>Cactineae</taxon>
        <taxon>Cactaceae</taxon>
        <taxon>Opuntioideae</taxon>
        <taxon>Opuntia</taxon>
    </lineage>
</organism>
<protein>
    <recommendedName>
        <fullName evidence="3">Bifunctional inhibitor/plant lipid transfer protein/seed storage helical domain-containing protein</fullName>
    </recommendedName>
</protein>
<evidence type="ECO:0000313" key="2">
    <source>
        <dbReference type="EMBL" id="MBA4633762.1"/>
    </source>
</evidence>
<evidence type="ECO:0000256" key="1">
    <source>
        <dbReference type="SAM" id="SignalP"/>
    </source>
</evidence>
<reference evidence="2" key="1">
    <citation type="journal article" date="2013" name="J. Plant Res.">
        <title>Effect of fungi and light on seed germination of three Opuntia species from semiarid lands of central Mexico.</title>
        <authorList>
            <person name="Delgado-Sanchez P."/>
            <person name="Jimenez-Bremont J.F."/>
            <person name="Guerrero-Gonzalez Mde L."/>
            <person name="Flores J."/>
        </authorList>
    </citation>
    <scope>NUCLEOTIDE SEQUENCE</scope>
    <source>
        <tissue evidence="2">Cladode</tissue>
    </source>
</reference>
<evidence type="ECO:0008006" key="3">
    <source>
        <dbReference type="Google" id="ProtNLM"/>
    </source>
</evidence>
<feature type="chain" id="PRO_5027843971" description="Bifunctional inhibitor/plant lipid transfer protein/seed storage helical domain-containing protein" evidence="1">
    <location>
        <begin position="29"/>
        <end position="108"/>
    </location>
</feature>